<dbReference type="Gene3D" id="3.60.40.10">
    <property type="entry name" value="PPM-type phosphatase domain"/>
    <property type="match status" value="1"/>
</dbReference>
<sequence length="732" mass="80658">MINVCIALVASVAYIFYHDIPHNHAASASKSTQPQSEPPQSPPPQSSQRPSSPRGPYTRLKVIINNTISHHHTPASYAHTHVPLSPPFSSGACGTIYRAYSVDLNATVVLKSVNFTSEEDVRKYENEVGVHGRIEHPGVVEFIDSFVEEDRGWIVLADGGVDLRQIIYEKIEFNSGVMWTPNLVWKTLRLEAEGIYTADATTSPHQSKLLPPPPQTRSAEILNKLISSLTLALSHIHSNSVAHLDVKPLGVTILELLLGTPNVFSIDTRTEAIIELRMEGKEEKEIERVKYLASLADYCLYDPQVDEERFWPESYDAGDSSTGMVSKSCDLADFKNALHQRDSLQIGFNSLTSRTLLNLIWRLLQYDPEKRISVTEALNHPYFEALNEASSSPKSKELKEVSKALSVLSLSPVLTPPSGPKVKSYTCPHCNKTFHDHNSCSSHVTSRKHGPKCLYSYSGPERVKCLSAHVFLPVERESGFCDIQGRRRVIEDFHSSRFNKVSGVKYYGLFDGHNGNLAAKFTARNLYHELEPQLDVNKTLTSDFVELAFEHHNRKLQSLHPQDTSGSTATIFVTGLKNDEVLVANVGDSRAILCDVDGNVVRQLTVDHTPSNASERGRVLSEGGKVESGGGILRVDGKLAVSRSFGDVDIAGVSAVPYVTSFKAEEECGEKHCFAIVATDGLWDVVDNEDAGRIAADIINKENGAQEAAEILTEEAWVRGSKDNAAVLVVKL</sequence>
<dbReference type="InterPro" id="IPR000719">
    <property type="entry name" value="Prot_kinase_dom"/>
</dbReference>
<dbReference type="InterPro" id="IPR001932">
    <property type="entry name" value="PPM-type_phosphatase-like_dom"/>
</dbReference>
<evidence type="ECO:0000313" key="6">
    <source>
        <dbReference type="EMBL" id="GMH82716.1"/>
    </source>
</evidence>
<evidence type="ECO:0000259" key="4">
    <source>
        <dbReference type="PROSITE" id="PS50157"/>
    </source>
</evidence>
<reference evidence="7" key="1">
    <citation type="journal article" date="2023" name="Commun. Biol.">
        <title>Genome analysis of Parmales, the sister group of diatoms, reveals the evolutionary specialization of diatoms from phago-mixotrophs to photoautotrophs.</title>
        <authorList>
            <person name="Ban H."/>
            <person name="Sato S."/>
            <person name="Yoshikawa S."/>
            <person name="Yamada K."/>
            <person name="Nakamura Y."/>
            <person name="Ichinomiya M."/>
            <person name="Sato N."/>
            <person name="Blanc-Mathieu R."/>
            <person name="Endo H."/>
            <person name="Kuwata A."/>
            <person name="Ogata H."/>
        </authorList>
    </citation>
    <scope>NUCLEOTIDE SEQUENCE [LARGE SCALE GENOMIC DNA]</scope>
    <source>
        <strain evidence="7">NIES 3701</strain>
    </source>
</reference>
<dbReference type="SUPFAM" id="SSF81606">
    <property type="entry name" value="PP2C-like"/>
    <property type="match status" value="1"/>
</dbReference>
<dbReference type="EMBL" id="BRXY01000272">
    <property type="protein sequence ID" value="GMH82716.1"/>
    <property type="molecule type" value="Genomic_DNA"/>
</dbReference>
<feature type="domain" description="C2H2-type" evidence="4">
    <location>
        <begin position="425"/>
        <end position="449"/>
    </location>
</feature>
<keyword evidence="7" id="KW-1185">Reference proteome</keyword>
<dbReference type="PROSITE" id="PS50157">
    <property type="entry name" value="ZINC_FINGER_C2H2_2"/>
    <property type="match status" value="1"/>
</dbReference>
<organism evidence="6 7">
    <name type="scientific">Triparma strigata</name>
    <dbReference type="NCBI Taxonomy" id="1606541"/>
    <lineage>
        <taxon>Eukaryota</taxon>
        <taxon>Sar</taxon>
        <taxon>Stramenopiles</taxon>
        <taxon>Ochrophyta</taxon>
        <taxon>Bolidophyceae</taxon>
        <taxon>Parmales</taxon>
        <taxon>Triparmaceae</taxon>
        <taxon>Triparma</taxon>
    </lineage>
</organism>
<keyword evidence="1" id="KW-0863">Zinc-finger</keyword>
<evidence type="ECO:0000256" key="2">
    <source>
        <dbReference type="SAM" id="MobiDB-lite"/>
    </source>
</evidence>
<dbReference type="InterPro" id="IPR036457">
    <property type="entry name" value="PPM-type-like_dom_sf"/>
</dbReference>
<dbReference type="GO" id="GO:0008270">
    <property type="term" value="F:zinc ion binding"/>
    <property type="evidence" value="ECO:0007669"/>
    <property type="project" value="UniProtKB-KW"/>
</dbReference>
<keyword evidence="1" id="KW-0479">Metal-binding</keyword>
<keyword evidence="1" id="KW-0862">Zinc</keyword>
<comment type="caution">
    <text evidence="6">The sequence shown here is derived from an EMBL/GenBank/DDBJ whole genome shotgun (WGS) entry which is preliminary data.</text>
</comment>
<protein>
    <submittedName>
        <fullName evidence="6">Uncharacterized protein</fullName>
    </submittedName>
</protein>
<dbReference type="GO" id="GO:0004672">
    <property type="term" value="F:protein kinase activity"/>
    <property type="evidence" value="ECO:0007669"/>
    <property type="project" value="InterPro"/>
</dbReference>
<dbReference type="SMART" id="SM00332">
    <property type="entry name" value="PP2Cc"/>
    <property type="match status" value="1"/>
</dbReference>
<feature type="compositionally biased region" description="Pro residues" evidence="2">
    <location>
        <begin position="36"/>
        <end position="45"/>
    </location>
</feature>
<dbReference type="PROSITE" id="PS00028">
    <property type="entry name" value="ZINC_FINGER_C2H2_1"/>
    <property type="match status" value="1"/>
</dbReference>
<dbReference type="OrthoDB" id="10264738at2759"/>
<dbReference type="PANTHER" id="PTHR47992">
    <property type="entry name" value="PROTEIN PHOSPHATASE"/>
    <property type="match status" value="1"/>
</dbReference>
<dbReference type="InterPro" id="IPR036236">
    <property type="entry name" value="Znf_C2H2_sf"/>
</dbReference>
<dbReference type="Gene3D" id="3.30.200.20">
    <property type="entry name" value="Phosphorylase Kinase, domain 1"/>
    <property type="match status" value="1"/>
</dbReference>
<feature type="domain" description="PPM-type phosphatase" evidence="5">
    <location>
        <begin position="477"/>
        <end position="732"/>
    </location>
</feature>
<dbReference type="SMART" id="SM00220">
    <property type="entry name" value="S_TKc"/>
    <property type="match status" value="1"/>
</dbReference>
<feature type="region of interest" description="Disordered" evidence="2">
    <location>
        <begin position="26"/>
        <end position="56"/>
    </location>
</feature>
<dbReference type="SMART" id="SM00331">
    <property type="entry name" value="PP2C_SIG"/>
    <property type="match status" value="1"/>
</dbReference>
<proteinExistence type="predicted"/>
<name>A0A9W7B1L6_9STRA</name>
<dbReference type="AlphaFoldDB" id="A0A9W7B1L6"/>
<evidence type="ECO:0000256" key="1">
    <source>
        <dbReference type="PROSITE-ProRule" id="PRU00042"/>
    </source>
</evidence>
<dbReference type="InterPro" id="IPR015655">
    <property type="entry name" value="PP2C"/>
</dbReference>
<dbReference type="GO" id="GO:0004722">
    <property type="term" value="F:protein serine/threonine phosphatase activity"/>
    <property type="evidence" value="ECO:0007669"/>
    <property type="project" value="InterPro"/>
</dbReference>
<dbReference type="PROSITE" id="PS50011">
    <property type="entry name" value="PROTEIN_KINASE_DOM"/>
    <property type="match status" value="1"/>
</dbReference>
<dbReference type="Proteomes" id="UP001165085">
    <property type="component" value="Unassembled WGS sequence"/>
</dbReference>
<dbReference type="SUPFAM" id="SSF57667">
    <property type="entry name" value="beta-beta-alpha zinc fingers"/>
    <property type="match status" value="1"/>
</dbReference>
<dbReference type="Gene3D" id="1.10.510.10">
    <property type="entry name" value="Transferase(Phosphotransferase) domain 1"/>
    <property type="match status" value="1"/>
</dbReference>
<feature type="domain" description="Protein kinase" evidence="3">
    <location>
        <begin position="82"/>
        <end position="383"/>
    </location>
</feature>
<dbReference type="InterPro" id="IPR013087">
    <property type="entry name" value="Znf_C2H2_type"/>
</dbReference>
<dbReference type="GO" id="GO:0005524">
    <property type="term" value="F:ATP binding"/>
    <property type="evidence" value="ECO:0007669"/>
    <property type="project" value="InterPro"/>
</dbReference>
<accession>A0A9W7B1L6</accession>
<dbReference type="SUPFAM" id="SSF56112">
    <property type="entry name" value="Protein kinase-like (PK-like)"/>
    <property type="match status" value="1"/>
</dbReference>
<evidence type="ECO:0000259" key="3">
    <source>
        <dbReference type="PROSITE" id="PS50011"/>
    </source>
</evidence>
<gene>
    <name evidence="6" type="ORF">TrST_g3590</name>
</gene>
<dbReference type="Pfam" id="PF00481">
    <property type="entry name" value="PP2C"/>
    <property type="match status" value="1"/>
</dbReference>
<dbReference type="CDD" id="cd00143">
    <property type="entry name" value="PP2Cc"/>
    <property type="match status" value="1"/>
</dbReference>
<evidence type="ECO:0000259" key="5">
    <source>
        <dbReference type="PROSITE" id="PS51746"/>
    </source>
</evidence>
<dbReference type="InterPro" id="IPR011009">
    <property type="entry name" value="Kinase-like_dom_sf"/>
</dbReference>
<dbReference type="PROSITE" id="PS51746">
    <property type="entry name" value="PPM_2"/>
    <property type="match status" value="1"/>
</dbReference>
<evidence type="ECO:0000313" key="7">
    <source>
        <dbReference type="Proteomes" id="UP001165085"/>
    </source>
</evidence>